<reference evidence="1 2" key="1">
    <citation type="submission" date="2021-02" db="EMBL/GenBank/DDBJ databases">
        <title>Activity-based single-cell genomes from oceanic crustal fluid captures similar information to metagenomic and metatranscriptomic surveys with orders of magnitude less sampling.</title>
        <authorList>
            <person name="D'Angelo T.S."/>
            <person name="Orcutt B.N."/>
        </authorList>
    </citation>
    <scope>NUCLEOTIDE SEQUENCE [LARGE SCALE GENOMIC DNA]</scope>
    <source>
        <strain evidence="1">AH-315-G07</strain>
    </source>
</reference>
<dbReference type="Proteomes" id="UP000722121">
    <property type="component" value="Unassembled WGS sequence"/>
</dbReference>
<comment type="caution">
    <text evidence="1">The sequence shown here is derived from an EMBL/GenBank/DDBJ whole genome shotgun (WGS) entry which is preliminary data.</text>
</comment>
<proteinExistence type="predicted"/>
<dbReference type="EMBL" id="JAFITR010000064">
    <property type="protein sequence ID" value="MBN4067095.1"/>
    <property type="molecule type" value="Genomic_DNA"/>
</dbReference>
<accession>A0ABS3ARV2</accession>
<evidence type="ECO:0000313" key="1">
    <source>
        <dbReference type="EMBL" id="MBN4067095.1"/>
    </source>
</evidence>
<name>A0ABS3ARV2_9BACT</name>
<evidence type="ECO:0000313" key="2">
    <source>
        <dbReference type="Proteomes" id="UP000722121"/>
    </source>
</evidence>
<organism evidence="1 2">
    <name type="scientific">Simkania negevensis</name>
    <dbReference type="NCBI Taxonomy" id="83561"/>
    <lineage>
        <taxon>Bacteria</taxon>
        <taxon>Pseudomonadati</taxon>
        <taxon>Chlamydiota</taxon>
        <taxon>Chlamydiia</taxon>
        <taxon>Parachlamydiales</taxon>
        <taxon>Simkaniaceae</taxon>
        <taxon>Simkania</taxon>
    </lineage>
</organism>
<gene>
    <name evidence="1" type="ORF">JYU14_03325</name>
</gene>
<protein>
    <submittedName>
        <fullName evidence="1">Uncharacterized protein</fullName>
    </submittedName>
</protein>
<keyword evidence="2" id="KW-1185">Reference proteome</keyword>
<sequence>MSDGVQRRLWGIVVGLLCLTLWHVQDLDAQNTSQGQESGNGKSWFFVFNVASGSLEAKPNTKNIYILTLRNVEYGVAFTDRPVRDVRGFTAQKLINIWWNGSDSFHKTPPNAVLDLQDGKDEISVFVLNEPRYDAKNKVLTFEVKHLNEQPFDHARALPLRKERNEVPREFKNAVFLIDSIFSAGFG</sequence>